<evidence type="ECO:0000313" key="4">
    <source>
        <dbReference type="Proteomes" id="UP000243904"/>
    </source>
</evidence>
<dbReference type="InterPro" id="IPR012347">
    <property type="entry name" value="Ferritin-like"/>
</dbReference>
<dbReference type="Pfam" id="PF03713">
    <property type="entry name" value="DUF305"/>
    <property type="match status" value="1"/>
</dbReference>
<dbReference type="InterPro" id="IPR005183">
    <property type="entry name" value="DUF305_CopM-like"/>
</dbReference>
<dbReference type="PANTHER" id="PTHR36933">
    <property type="entry name" value="SLL0788 PROTEIN"/>
    <property type="match status" value="1"/>
</dbReference>
<evidence type="ECO:0000313" key="3">
    <source>
        <dbReference type="EMBL" id="SDT58671.1"/>
    </source>
</evidence>
<keyword evidence="4" id="KW-1185">Reference proteome</keyword>
<dbReference type="Proteomes" id="UP000243904">
    <property type="component" value="Chromosome I"/>
</dbReference>
<organism evidence="3 4">
    <name type="scientific">Bradyrhizobium canariense</name>
    <dbReference type="NCBI Taxonomy" id="255045"/>
    <lineage>
        <taxon>Bacteria</taxon>
        <taxon>Pseudomonadati</taxon>
        <taxon>Pseudomonadota</taxon>
        <taxon>Alphaproteobacteria</taxon>
        <taxon>Hyphomicrobiales</taxon>
        <taxon>Nitrobacteraceae</taxon>
        <taxon>Bradyrhizobium</taxon>
    </lineage>
</organism>
<dbReference type="RefSeq" id="WP_197685012.1">
    <property type="nucleotide sequence ID" value="NZ_LT629750.1"/>
</dbReference>
<reference evidence="4" key="1">
    <citation type="submission" date="2016-10" db="EMBL/GenBank/DDBJ databases">
        <authorList>
            <person name="Varghese N."/>
            <person name="Submissions S."/>
        </authorList>
    </citation>
    <scope>NUCLEOTIDE SEQUENCE [LARGE SCALE GENOMIC DNA]</scope>
    <source>
        <strain evidence="4">GAS369</strain>
    </source>
</reference>
<dbReference type="EMBL" id="LT629750">
    <property type="protein sequence ID" value="SDT58671.1"/>
    <property type="molecule type" value="Genomic_DNA"/>
</dbReference>
<accession>A0A1H2BKB6</accession>
<feature type="region of interest" description="Disordered" evidence="1">
    <location>
        <begin position="139"/>
        <end position="158"/>
    </location>
</feature>
<feature type="domain" description="DUF305" evidence="2">
    <location>
        <begin position="60"/>
        <end position="133"/>
    </location>
</feature>
<gene>
    <name evidence="3" type="ORF">SAMN05444158_7275</name>
</gene>
<dbReference type="PANTHER" id="PTHR36933:SF1">
    <property type="entry name" value="SLL0788 PROTEIN"/>
    <property type="match status" value="1"/>
</dbReference>
<protein>
    <recommendedName>
        <fullName evidence="2">DUF305 domain-containing protein</fullName>
    </recommendedName>
</protein>
<dbReference type="AlphaFoldDB" id="A0A1H2BKB6"/>
<name>A0A1H2BKB6_9BRAD</name>
<evidence type="ECO:0000256" key="1">
    <source>
        <dbReference type="SAM" id="MobiDB-lite"/>
    </source>
</evidence>
<dbReference type="Gene3D" id="1.20.1260.10">
    <property type="match status" value="1"/>
</dbReference>
<sequence>MVLFSRSFIRKRVISFATTTSVAATSLALAHGPMRMRHNHETVPVHYVADRMDAPDKSSLPSDDGVAISQIMADATDKPAGDVDRDLVAMMVSHHQGAIDLAQAVLRYGHNEQLRRLAQEIVVTRQQEITAMRFAVGEEFPPSATPPTQRGAGSLAPVSNNIRAAPLVQAGAH</sequence>
<evidence type="ECO:0000259" key="2">
    <source>
        <dbReference type="Pfam" id="PF03713"/>
    </source>
</evidence>
<proteinExistence type="predicted"/>